<dbReference type="SUPFAM" id="SSF52499">
    <property type="entry name" value="Isochorismatase-like hydrolases"/>
    <property type="match status" value="1"/>
</dbReference>
<keyword evidence="4" id="KW-0378">Hydrolase</keyword>
<dbReference type="CDD" id="cd00431">
    <property type="entry name" value="cysteine_hydrolases"/>
    <property type="match status" value="1"/>
</dbReference>
<organism evidence="9 10">
    <name type="scientific">Labilibaculum manganireducens</name>
    <dbReference type="NCBI Taxonomy" id="1940525"/>
    <lineage>
        <taxon>Bacteria</taxon>
        <taxon>Pseudomonadati</taxon>
        <taxon>Bacteroidota</taxon>
        <taxon>Bacteroidia</taxon>
        <taxon>Marinilabiliales</taxon>
        <taxon>Marinifilaceae</taxon>
        <taxon>Labilibaculum</taxon>
    </lineage>
</organism>
<keyword evidence="2" id="KW-0662">Pyridine nucleotide biosynthesis</keyword>
<protein>
    <recommendedName>
        <fullName evidence="6">nicotinamidase</fullName>
        <ecNumber evidence="6">3.5.1.19</ecNumber>
    </recommendedName>
    <alternativeName>
        <fullName evidence="7">Nicotinamide deamidase</fullName>
    </alternativeName>
</protein>
<dbReference type="Pfam" id="PF00857">
    <property type="entry name" value="Isochorismatase"/>
    <property type="match status" value="1"/>
</dbReference>
<dbReference type="EC" id="3.5.1.19" evidence="6"/>
<keyword evidence="10" id="KW-1185">Reference proteome</keyword>
<dbReference type="InterPro" id="IPR000868">
    <property type="entry name" value="Isochorismatase-like_dom"/>
</dbReference>
<evidence type="ECO:0000256" key="6">
    <source>
        <dbReference type="ARBA" id="ARBA00039017"/>
    </source>
</evidence>
<evidence type="ECO:0000256" key="3">
    <source>
        <dbReference type="ARBA" id="ARBA00022723"/>
    </source>
</evidence>
<comment type="similarity">
    <text evidence="1">Belongs to the isochorismatase family.</text>
</comment>
<evidence type="ECO:0000259" key="8">
    <source>
        <dbReference type="Pfam" id="PF00857"/>
    </source>
</evidence>
<keyword evidence="3" id="KW-0479">Metal-binding</keyword>
<dbReference type="EMBL" id="MVDE01000039">
    <property type="protein sequence ID" value="PKQ61961.1"/>
    <property type="molecule type" value="Genomic_DNA"/>
</dbReference>
<dbReference type="RefSeq" id="WP_101311301.1">
    <property type="nucleotide sequence ID" value="NZ_MVDE01000039.1"/>
</dbReference>
<dbReference type="GO" id="GO:0008936">
    <property type="term" value="F:nicotinamidase activity"/>
    <property type="evidence" value="ECO:0007669"/>
    <property type="project" value="UniProtKB-EC"/>
</dbReference>
<evidence type="ECO:0000256" key="2">
    <source>
        <dbReference type="ARBA" id="ARBA00022642"/>
    </source>
</evidence>
<accession>A0A2N3HVB0</accession>
<evidence type="ECO:0000313" key="10">
    <source>
        <dbReference type="Proteomes" id="UP000233618"/>
    </source>
</evidence>
<comment type="pathway">
    <text evidence="5">Cofactor biosynthesis; nicotinate biosynthesis; nicotinate from nicotinamide: step 1/1.</text>
</comment>
<evidence type="ECO:0000256" key="7">
    <source>
        <dbReference type="ARBA" id="ARBA00043224"/>
    </source>
</evidence>
<dbReference type="Gene3D" id="3.40.50.850">
    <property type="entry name" value="Isochorismatase-like"/>
    <property type="match status" value="1"/>
</dbReference>
<dbReference type="PANTHER" id="PTHR11080">
    <property type="entry name" value="PYRAZINAMIDASE/NICOTINAMIDASE"/>
    <property type="match status" value="1"/>
</dbReference>
<dbReference type="GO" id="GO:0019363">
    <property type="term" value="P:pyridine nucleotide biosynthetic process"/>
    <property type="evidence" value="ECO:0007669"/>
    <property type="project" value="UniProtKB-KW"/>
</dbReference>
<proteinExistence type="inferred from homology"/>
<dbReference type="InterPro" id="IPR052347">
    <property type="entry name" value="Isochorismatase_Nicotinamidase"/>
</dbReference>
<name>A0A2N3HVB0_9BACT</name>
<dbReference type="AlphaFoldDB" id="A0A2N3HVB0"/>
<dbReference type="Proteomes" id="UP000233618">
    <property type="component" value="Unassembled WGS sequence"/>
</dbReference>
<dbReference type="InterPro" id="IPR036380">
    <property type="entry name" value="Isochorismatase-like_sf"/>
</dbReference>
<comment type="caution">
    <text evidence="9">The sequence shown here is derived from an EMBL/GenBank/DDBJ whole genome shotgun (WGS) entry which is preliminary data.</text>
</comment>
<feature type="domain" description="Isochorismatase-like" evidence="8">
    <location>
        <begin position="11"/>
        <end position="182"/>
    </location>
</feature>
<gene>
    <name evidence="9" type="ORF">BZG01_18310</name>
</gene>
<reference evidence="9 10" key="1">
    <citation type="journal article" date="2017" name="Front. Microbiol.">
        <title>Labilibaculum manganireducens gen. nov., sp. nov. and Labilibaculum filiforme sp. nov., Novel Bacteroidetes Isolated from Subsurface Sediments of the Baltic Sea.</title>
        <authorList>
            <person name="Vandieken V."/>
            <person name="Marshall I.P."/>
            <person name="Niemann H."/>
            <person name="Engelen B."/>
            <person name="Cypionka H."/>
        </authorList>
    </citation>
    <scope>NUCLEOTIDE SEQUENCE [LARGE SCALE GENOMIC DNA]</scope>
    <source>
        <strain evidence="9 10">59.10-2M</strain>
    </source>
</reference>
<evidence type="ECO:0000256" key="1">
    <source>
        <dbReference type="ARBA" id="ARBA00006336"/>
    </source>
</evidence>
<evidence type="ECO:0000313" key="9">
    <source>
        <dbReference type="EMBL" id="PKQ61961.1"/>
    </source>
</evidence>
<evidence type="ECO:0000256" key="5">
    <source>
        <dbReference type="ARBA" id="ARBA00037900"/>
    </source>
</evidence>
<sequence>MFAKDILFWNVDTQFDFMSASGKLYVPGAEQIQPTLKQITAFAKSNNIQVVNTADFHYANSKELSDTPDFVTSFPPHCMANTSGAEYMSETIPETPFSEVFWNSKYSEKDIRDFIINRNIVIRKDAFDVFQGNENTNAVLELIAPKKVFVYGVTTNVCVDFAVVGLAKRGISVYVIEDAIKELPNIPLPFSKWDQLKVKRITFAEIEKHLN</sequence>
<dbReference type="GO" id="GO:0046872">
    <property type="term" value="F:metal ion binding"/>
    <property type="evidence" value="ECO:0007669"/>
    <property type="project" value="UniProtKB-KW"/>
</dbReference>
<evidence type="ECO:0000256" key="4">
    <source>
        <dbReference type="ARBA" id="ARBA00022801"/>
    </source>
</evidence>
<dbReference type="PANTHER" id="PTHR11080:SF2">
    <property type="entry name" value="LD05707P"/>
    <property type="match status" value="1"/>
</dbReference>